<dbReference type="InterPro" id="IPR052156">
    <property type="entry name" value="BCAA_Transport_ATP-bd_LivF"/>
</dbReference>
<dbReference type="SMART" id="SM00382">
    <property type="entry name" value="AAA"/>
    <property type="match status" value="1"/>
</dbReference>
<evidence type="ECO:0000313" key="8">
    <source>
        <dbReference type="Proteomes" id="UP000254701"/>
    </source>
</evidence>
<dbReference type="InterPro" id="IPR027417">
    <property type="entry name" value="P-loop_NTPase"/>
</dbReference>
<evidence type="ECO:0000256" key="5">
    <source>
        <dbReference type="ARBA" id="ARBA00022970"/>
    </source>
</evidence>
<dbReference type="RefSeq" id="WP_115729897.1">
    <property type="nucleotide sequence ID" value="NZ_BAAAVY010000015.1"/>
</dbReference>
<evidence type="ECO:0000256" key="4">
    <source>
        <dbReference type="ARBA" id="ARBA00022840"/>
    </source>
</evidence>
<keyword evidence="4" id="KW-0067">ATP-binding</keyword>
<dbReference type="Gene3D" id="3.40.50.300">
    <property type="entry name" value="P-loop containing nucleotide triphosphate hydrolases"/>
    <property type="match status" value="1"/>
</dbReference>
<evidence type="ECO:0000256" key="3">
    <source>
        <dbReference type="ARBA" id="ARBA00022741"/>
    </source>
</evidence>
<dbReference type="PANTHER" id="PTHR43820:SF7">
    <property type="entry name" value="BRANCHED-CHAIN AMINO ACID TRANSPORT ATP-BINDING PROTEIN LIVF-RELATED"/>
    <property type="match status" value="1"/>
</dbReference>
<evidence type="ECO:0000256" key="2">
    <source>
        <dbReference type="ARBA" id="ARBA00022448"/>
    </source>
</evidence>
<keyword evidence="2" id="KW-0813">Transport</keyword>
<protein>
    <submittedName>
        <fullName evidence="7">LIV-I protein F</fullName>
    </submittedName>
</protein>
<dbReference type="Proteomes" id="UP000254701">
    <property type="component" value="Unassembled WGS sequence"/>
</dbReference>
<reference evidence="7 8" key="1">
    <citation type="submission" date="2018-06" db="EMBL/GenBank/DDBJ databases">
        <authorList>
            <consortium name="Pathogen Informatics"/>
            <person name="Doyle S."/>
        </authorList>
    </citation>
    <scope>NUCLEOTIDE SEQUENCE [LARGE SCALE GENOMIC DNA]</scope>
    <source>
        <strain evidence="7 8">NCTC10684</strain>
    </source>
</reference>
<accession>A0A380WEC9</accession>
<evidence type="ECO:0000256" key="1">
    <source>
        <dbReference type="ARBA" id="ARBA00005417"/>
    </source>
</evidence>
<comment type="similarity">
    <text evidence="1">Belongs to the ABC transporter superfamily.</text>
</comment>
<dbReference type="GO" id="GO:0015807">
    <property type="term" value="P:L-amino acid transport"/>
    <property type="evidence" value="ECO:0007669"/>
    <property type="project" value="TreeGrafter"/>
</dbReference>
<dbReference type="GO" id="GO:0015658">
    <property type="term" value="F:branched-chain amino acid transmembrane transporter activity"/>
    <property type="evidence" value="ECO:0007669"/>
    <property type="project" value="TreeGrafter"/>
</dbReference>
<dbReference type="InterPro" id="IPR003593">
    <property type="entry name" value="AAA+_ATPase"/>
</dbReference>
<feature type="domain" description="ABC transporter" evidence="6">
    <location>
        <begin position="6"/>
        <end position="238"/>
    </location>
</feature>
<dbReference type="Pfam" id="PF00005">
    <property type="entry name" value="ABC_tran"/>
    <property type="match status" value="1"/>
</dbReference>
<dbReference type="PROSITE" id="PS00211">
    <property type="entry name" value="ABC_TRANSPORTER_1"/>
    <property type="match status" value="1"/>
</dbReference>
<dbReference type="PANTHER" id="PTHR43820">
    <property type="entry name" value="HIGH-AFFINITY BRANCHED-CHAIN AMINO ACID TRANSPORT ATP-BINDING PROTEIN LIVF"/>
    <property type="match status" value="1"/>
</dbReference>
<keyword evidence="5" id="KW-0029">Amino-acid transport</keyword>
<organism evidence="7 8">
    <name type="scientific">Aminobacter aminovorans</name>
    <name type="common">Chelatobacter heintzii</name>
    <dbReference type="NCBI Taxonomy" id="83263"/>
    <lineage>
        <taxon>Bacteria</taxon>
        <taxon>Pseudomonadati</taxon>
        <taxon>Pseudomonadota</taxon>
        <taxon>Alphaproteobacteria</taxon>
        <taxon>Hyphomicrobiales</taxon>
        <taxon>Phyllobacteriaceae</taxon>
        <taxon>Aminobacter</taxon>
    </lineage>
</organism>
<gene>
    <name evidence="7" type="primary">livF_2</name>
    <name evidence="7" type="ORF">NCTC10684_00577</name>
</gene>
<dbReference type="AlphaFoldDB" id="A0A380WEC9"/>
<dbReference type="SUPFAM" id="SSF52540">
    <property type="entry name" value="P-loop containing nucleoside triphosphate hydrolases"/>
    <property type="match status" value="1"/>
</dbReference>
<dbReference type="GO" id="GO:0016887">
    <property type="term" value="F:ATP hydrolysis activity"/>
    <property type="evidence" value="ECO:0007669"/>
    <property type="project" value="InterPro"/>
</dbReference>
<evidence type="ECO:0000259" key="6">
    <source>
        <dbReference type="PROSITE" id="PS50893"/>
    </source>
</evidence>
<dbReference type="InterPro" id="IPR017871">
    <property type="entry name" value="ABC_transporter-like_CS"/>
</dbReference>
<evidence type="ECO:0000313" key="7">
    <source>
        <dbReference type="EMBL" id="SUU87379.1"/>
    </source>
</evidence>
<name>A0A380WEC9_AMIAI</name>
<dbReference type="OrthoDB" id="9806149at2"/>
<dbReference type="GO" id="GO:0005524">
    <property type="term" value="F:ATP binding"/>
    <property type="evidence" value="ECO:0007669"/>
    <property type="project" value="UniProtKB-KW"/>
</dbReference>
<dbReference type="PROSITE" id="PS50893">
    <property type="entry name" value="ABC_TRANSPORTER_2"/>
    <property type="match status" value="1"/>
</dbReference>
<proteinExistence type="inferred from homology"/>
<keyword evidence="3" id="KW-0547">Nucleotide-binding</keyword>
<sequence length="242" mass="25769">MSAPVCEARNLRASYIPGMPIVFDISVTIDAGELVTLIGPNGAGKSTFLKALAGLVLVEGGEVKLGGQRISGLPTHEIIAAGVGFVPQTSNVFSSLSIEDNLISGGHTLPRSLLRERVQRAFEHFPALADRRRAAANVLSGGQRQMLAVARALMTDPRVIMLDEPTAGLAPKIVHEVLDDLRRLAKSGVAVLMVEQNAKAALRVSDRAYVLVEGRNHMTGTAADLLDNDAIAEAFLGFRRKS</sequence>
<dbReference type="EMBL" id="UFSM01000001">
    <property type="protein sequence ID" value="SUU87379.1"/>
    <property type="molecule type" value="Genomic_DNA"/>
</dbReference>
<dbReference type="CDD" id="cd03224">
    <property type="entry name" value="ABC_TM1139_LivF_branched"/>
    <property type="match status" value="1"/>
</dbReference>
<dbReference type="InterPro" id="IPR003439">
    <property type="entry name" value="ABC_transporter-like_ATP-bd"/>
</dbReference>